<evidence type="ECO:0000313" key="4">
    <source>
        <dbReference type="Proteomes" id="UP001157125"/>
    </source>
</evidence>
<keyword evidence="4" id="KW-1185">Reference proteome</keyword>
<feature type="region of interest" description="Disordered" evidence="1">
    <location>
        <begin position="118"/>
        <end position="152"/>
    </location>
</feature>
<reference evidence="4" key="1">
    <citation type="journal article" date="2019" name="Int. J. Syst. Evol. Microbiol.">
        <title>The Global Catalogue of Microorganisms (GCM) 10K type strain sequencing project: providing services to taxonomists for standard genome sequencing and annotation.</title>
        <authorList>
            <consortium name="The Broad Institute Genomics Platform"/>
            <consortium name="The Broad Institute Genome Sequencing Center for Infectious Disease"/>
            <person name="Wu L."/>
            <person name="Ma J."/>
        </authorList>
    </citation>
    <scope>NUCLEOTIDE SEQUENCE [LARGE SCALE GENOMIC DNA]</scope>
    <source>
        <strain evidence="4">NBRC 112299</strain>
    </source>
</reference>
<evidence type="ECO:0000256" key="1">
    <source>
        <dbReference type="SAM" id="MobiDB-lite"/>
    </source>
</evidence>
<dbReference type="PANTHER" id="PTHR43767">
    <property type="entry name" value="LONG-CHAIN-FATTY-ACID--COA LIGASE"/>
    <property type="match status" value="1"/>
</dbReference>
<comment type="caution">
    <text evidence="3">The sequence shown here is derived from an EMBL/GenBank/DDBJ whole genome shotgun (WGS) entry which is preliminary data.</text>
</comment>
<evidence type="ECO:0000259" key="2">
    <source>
        <dbReference type="Pfam" id="PF00501"/>
    </source>
</evidence>
<dbReference type="Gene3D" id="3.40.50.12780">
    <property type="entry name" value="N-terminal domain of ligase-like"/>
    <property type="match status" value="1"/>
</dbReference>
<dbReference type="Proteomes" id="UP001157125">
    <property type="component" value="Unassembled WGS sequence"/>
</dbReference>
<dbReference type="PANTHER" id="PTHR43767:SF1">
    <property type="entry name" value="NONRIBOSOMAL PEPTIDE SYNTHASE PES1 (EUROFUNG)-RELATED"/>
    <property type="match status" value="1"/>
</dbReference>
<proteinExistence type="predicted"/>
<dbReference type="InterPro" id="IPR050237">
    <property type="entry name" value="ATP-dep_AMP-bd_enzyme"/>
</dbReference>
<feature type="compositionally biased region" description="Low complexity" evidence="1">
    <location>
        <begin position="141"/>
        <end position="152"/>
    </location>
</feature>
<dbReference type="InterPro" id="IPR000873">
    <property type="entry name" value="AMP-dep_synth/lig_dom"/>
</dbReference>
<dbReference type="RefSeq" id="WP_284327444.1">
    <property type="nucleotide sequence ID" value="NZ_BSUN01000001.1"/>
</dbReference>
<protein>
    <recommendedName>
        <fullName evidence="2">AMP-dependent synthetase/ligase domain-containing protein</fullName>
    </recommendedName>
</protein>
<gene>
    <name evidence="3" type="ORF">GCM10025876_07330</name>
</gene>
<feature type="compositionally biased region" description="Basic and acidic residues" evidence="1">
    <location>
        <begin position="118"/>
        <end position="130"/>
    </location>
</feature>
<sequence length="152" mass="15937">MPENEMIAPGLATVDDRFHLAAMLAARATTRPTGAFAEVKDADGAWRTVTLGDFHSRVRAVAKGLVASGVAPGDRVGVMGDTSIEWSVLDFAILTAGGVTVPIYPSSLVLAVRMDPRRCDRQGGRGRDGAQPRSPRGPRRGPGALLPHGRGA</sequence>
<dbReference type="EMBL" id="BSUN01000001">
    <property type="protein sequence ID" value="GMA34529.1"/>
    <property type="molecule type" value="Genomic_DNA"/>
</dbReference>
<evidence type="ECO:0000313" key="3">
    <source>
        <dbReference type="EMBL" id="GMA34529.1"/>
    </source>
</evidence>
<accession>A0ABQ6ICS1</accession>
<dbReference type="Pfam" id="PF00501">
    <property type="entry name" value="AMP-binding"/>
    <property type="match status" value="1"/>
</dbReference>
<organism evidence="3 4">
    <name type="scientific">Demequina litorisediminis</name>
    <dbReference type="NCBI Taxonomy" id="1849022"/>
    <lineage>
        <taxon>Bacteria</taxon>
        <taxon>Bacillati</taxon>
        <taxon>Actinomycetota</taxon>
        <taxon>Actinomycetes</taxon>
        <taxon>Micrococcales</taxon>
        <taxon>Demequinaceae</taxon>
        <taxon>Demequina</taxon>
    </lineage>
</organism>
<dbReference type="InterPro" id="IPR042099">
    <property type="entry name" value="ANL_N_sf"/>
</dbReference>
<dbReference type="SUPFAM" id="SSF56801">
    <property type="entry name" value="Acetyl-CoA synthetase-like"/>
    <property type="match status" value="1"/>
</dbReference>
<name>A0ABQ6ICS1_9MICO</name>
<feature type="domain" description="AMP-dependent synthetase/ligase" evidence="2">
    <location>
        <begin position="34"/>
        <end position="106"/>
    </location>
</feature>